<dbReference type="GO" id="GO:0008168">
    <property type="term" value="F:methyltransferase activity"/>
    <property type="evidence" value="ECO:0007669"/>
    <property type="project" value="InterPro"/>
</dbReference>
<protein>
    <recommendedName>
        <fullName evidence="1">DUF1156 domain-containing protein</fullName>
    </recommendedName>
</protein>
<organism evidence="2 3">
    <name type="scientific">Staphylothermus hellenicus (strain DSM 12710 / JCM 10830 / BK20S6-10-b1 / P8)</name>
    <dbReference type="NCBI Taxonomy" id="591019"/>
    <lineage>
        <taxon>Archaea</taxon>
        <taxon>Thermoproteota</taxon>
        <taxon>Thermoprotei</taxon>
        <taxon>Desulfurococcales</taxon>
        <taxon>Desulfurococcaceae</taxon>
        <taxon>Staphylothermus</taxon>
    </lineage>
</organism>
<evidence type="ECO:0000313" key="3">
    <source>
        <dbReference type="Proteomes" id="UP000002573"/>
    </source>
</evidence>
<dbReference type="InterPro" id="IPR014455">
    <property type="entry name" value="N6_adenine_Mtase_MK1259"/>
</dbReference>
<feature type="domain" description="DUF1156" evidence="1">
    <location>
        <begin position="12"/>
        <end position="63"/>
    </location>
</feature>
<dbReference type="RefSeq" id="WP_013142540.1">
    <property type="nucleotide sequence ID" value="NC_014205.1"/>
</dbReference>
<dbReference type="STRING" id="591019.Shell_0200"/>
<dbReference type="GO" id="GO:0032259">
    <property type="term" value="P:methylation"/>
    <property type="evidence" value="ECO:0007669"/>
    <property type="project" value="InterPro"/>
</dbReference>
<dbReference type="Pfam" id="PF06634">
    <property type="entry name" value="DUF1156"/>
    <property type="match status" value="1"/>
</dbReference>
<proteinExistence type="predicted"/>
<dbReference type="PROSITE" id="PS00092">
    <property type="entry name" value="N6_MTASE"/>
    <property type="match status" value="1"/>
</dbReference>
<dbReference type="InterPro" id="IPR009537">
    <property type="entry name" value="DUF1156"/>
</dbReference>
<dbReference type="AlphaFoldDB" id="D7DAZ5"/>
<dbReference type="InterPro" id="IPR002052">
    <property type="entry name" value="DNA_methylase_N6_adenine_CS"/>
</dbReference>
<name>D7DAZ5_STAHD</name>
<dbReference type="GeneID" id="9233489"/>
<accession>D7DAZ5</accession>
<evidence type="ECO:0000259" key="1">
    <source>
        <dbReference type="Pfam" id="PF06634"/>
    </source>
</evidence>
<dbReference type="GO" id="GO:0003676">
    <property type="term" value="F:nucleic acid binding"/>
    <property type="evidence" value="ECO:0007669"/>
    <property type="project" value="InterPro"/>
</dbReference>
<dbReference type="REBASE" id="26439">
    <property type="entry name" value="M.SheAORF200P"/>
</dbReference>
<dbReference type="InterPro" id="IPR029063">
    <property type="entry name" value="SAM-dependent_MTases_sf"/>
</dbReference>
<reference evidence="2 3" key="2">
    <citation type="journal article" date="2011" name="Stand. Genomic Sci.">
        <title>Complete genome sequence of Staphylothermus hellenicus P8.</title>
        <authorList>
            <person name="Anderson I."/>
            <person name="Wirth R."/>
            <person name="Lucas S."/>
            <person name="Copeland A."/>
            <person name="Lapidus A."/>
            <person name="Cheng J.F."/>
            <person name="Goodwin L."/>
            <person name="Pitluck S."/>
            <person name="Davenport K."/>
            <person name="Detter J.C."/>
            <person name="Han C."/>
            <person name="Tapia R."/>
            <person name="Land M."/>
            <person name="Hauser L."/>
            <person name="Pati A."/>
            <person name="Mikhailova N."/>
            <person name="Woyke T."/>
            <person name="Klenk H.P."/>
            <person name="Kyrpides N."/>
            <person name="Ivanova N."/>
        </authorList>
    </citation>
    <scope>NUCLEOTIDE SEQUENCE [LARGE SCALE GENOMIC DNA]</scope>
    <source>
        <strain evidence="3">DSM 12710 / JCM 10830 / BK20S6-10-b1 / P8</strain>
    </source>
</reference>
<reference evidence="3" key="1">
    <citation type="submission" date="2010-05" db="EMBL/GenBank/DDBJ databases">
        <title>Complete sequence of Staphylothermus hellenicus DSM 12710.</title>
        <authorList>
            <consortium name="US DOE Joint Genome Institute"/>
            <person name="Lucas S."/>
            <person name="Copeland A."/>
            <person name="Lapidus A."/>
            <person name="Cheng J.-F."/>
            <person name="Bruce D."/>
            <person name="Goodwin L."/>
            <person name="Pitluck S."/>
            <person name="Davenport K."/>
            <person name="Detter J.C."/>
            <person name="Han C."/>
            <person name="Tapia R."/>
            <person name="Larimer F."/>
            <person name="Land M."/>
            <person name="Hauser L."/>
            <person name="Kyrpides N."/>
            <person name="Mikhailova N."/>
            <person name="Anderson I.J."/>
            <person name="Woyke T."/>
        </authorList>
    </citation>
    <scope>NUCLEOTIDE SEQUENCE [LARGE SCALE GENOMIC DNA]</scope>
    <source>
        <strain evidence="3">DSM 12710 / JCM 10830 / BK20S6-10-b1 / P8</strain>
    </source>
</reference>
<dbReference type="KEGG" id="shc:Shell_0200"/>
<dbReference type="PIRSF" id="PIRSF009427">
    <property type="entry name" value="UCP009427_DNAmts"/>
    <property type="match status" value="1"/>
</dbReference>
<evidence type="ECO:0000313" key="2">
    <source>
        <dbReference type="EMBL" id="ADI31342.1"/>
    </source>
</evidence>
<sequence>MLEKKLIETPSFPSIEISEKAISEKGPGRPPYWEMVFWWTRKPLITARAVIAGSIIPADKIDPEAFKQYILRLDKKTPHRFNPVFQGELAGLKKLFKETSLLDPFAGFGSIPLEALRLGVGKVIAVELLPTAAVFLKAVLEYPLKAVSDPKWKNLVKDVEKYGKWIIEQLKNDQDLKELYDEDTAIYIGTWEIQCPRCKRYTPLIGNYWLARVKKNNKYTRIAYMKPVKRNDRVDIEVVDINKEYKIPFLDKDKIKSNKIIIPRGKQTIELEVPEKNIDARREKATCLYCKNKIGYINPETGQHYPEKSNLPSSLRKKVIFYPKYALKQWNTLLEKYLSGETSLEELKKAPARPRILVKVKTRGKEIEFAPATQEDQEKLWKALEKLKQIWKDPDLPTEPIEPYCSSTYHTIVWGIDKFYKLFNPRQLLTLIKIVKLIREVGKKIEEEKLKKGWTREEAFRYAEAVTTYLAIALCKLVYLNSIVNIWDSTWFKIASSMSVRGIAMSWNWVDARPINNLAGSWSRSLNALIRSLLYLVSVIPSNKYRVDVLLDDAAVFNNVASDEKFDLIVTDPPYRDDVPYAELSDFYFIWLKRALSDVENGRLAPRFHQDLFFRRVGAVWKPISTQWESFAKREASFNPGRYRDYVGNNQDAKKYAYERYLELLGDSFIAMREHLKDDGLLVTYYNHTDPDAWRDLLWAGWARGGFKITATWPLDTESKQSIVKRGKRSLDTSLVIVWRKRSHSDRVGVFSDVYREAVEAAKSYAGDVWKQHRGLDAFIGVMGRVLEVATSYDKIVFPEKRDKLSSFLGIKDNEGGIESVGRIIREIVFPAAARGLIDYLVGMSTFNVSSPEALFYLLFKLVFLRDPETARKLLSKEKKLDASSITILSIASGINVGDMVKKRIVIEKRAASTSRKEYVLNSPLSIEPSKLRIFLEKRRGINPDKPRITNSIDALHVLEYYASKYDKSTFEKLVSKLQEQPGGPSFINEAKGIAYVICSYFEGDPEQQLSMRILEYMGVKCGPAKPSYRTIDNYIK</sequence>
<dbReference type="SUPFAM" id="SSF53335">
    <property type="entry name" value="S-adenosyl-L-methionine-dependent methyltransferases"/>
    <property type="match status" value="2"/>
</dbReference>
<gene>
    <name evidence="2" type="ordered locus">Shell_0200</name>
</gene>
<dbReference type="Gene3D" id="3.40.50.150">
    <property type="entry name" value="Vaccinia Virus protein VP39"/>
    <property type="match status" value="2"/>
</dbReference>
<dbReference type="Proteomes" id="UP000002573">
    <property type="component" value="Chromosome"/>
</dbReference>
<dbReference type="eggNOG" id="arCOG00889">
    <property type="taxonomic scope" value="Archaea"/>
</dbReference>
<dbReference type="EMBL" id="CP002051">
    <property type="protein sequence ID" value="ADI31342.1"/>
    <property type="molecule type" value="Genomic_DNA"/>
</dbReference>
<keyword evidence="3" id="KW-1185">Reference proteome</keyword>
<dbReference type="HOGENOM" id="CLU_007795_2_0_2"/>